<dbReference type="OrthoDB" id="9815923at2"/>
<name>C8X084_DESRD</name>
<dbReference type="GO" id="GO:0016740">
    <property type="term" value="F:transferase activity"/>
    <property type="evidence" value="ECO:0007669"/>
    <property type="project" value="UniProtKB-KW"/>
</dbReference>
<dbReference type="CAZy" id="GT2">
    <property type="family name" value="Glycosyltransferase Family 2"/>
</dbReference>
<keyword evidence="4" id="KW-1185">Reference proteome</keyword>
<dbReference type="eggNOG" id="COG0463">
    <property type="taxonomic scope" value="Bacteria"/>
</dbReference>
<sequence length="259" mass="29383">MNRERVTGLVLTFNGERVLEQTLASLAFCDEILVVDSGSTDRTLAIAEAAGARILTRAWEGPGPQFAFAFEQVRTNWVVSLDHDEYCTPELQEEIQGVLANPGEMAGWYCPRRSFYFDRFLAHSGWYPDYLLRVFRLERMELKISMPHYSFHPQGPTGKLQGDIVHYPYSGLAEHLEKINSYTQSAAEDKFARGERAGLGKALGHGLARFFKIYVLKRGFLDGRAGLILALNGFFYVFHKYIRVAELGKEEKKKGSVKF</sequence>
<dbReference type="InterPro" id="IPR001173">
    <property type="entry name" value="Glyco_trans_2-like"/>
</dbReference>
<accession>C8X084</accession>
<dbReference type="RefSeq" id="WP_015750867.1">
    <property type="nucleotide sequence ID" value="NC_013223.1"/>
</dbReference>
<reference evidence="3 4" key="2">
    <citation type="journal article" date="2010" name="Stand. Genomic Sci.">
        <title>Complete genome sequence of Desulfohalobium retbaense type strain (HR(100)).</title>
        <authorList>
            <person name="Spring S."/>
            <person name="Nolan M."/>
            <person name="Lapidus A."/>
            <person name="Glavina Del Rio T."/>
            <person name="Copeland A."/>
            <person name="Tice H."/>
            <person name="Cheng J.F."/>
            <person name="Lucas S."/>
            <person name="Land M."/>
            <person name="Chen F."/>
            <person name="Bruce D."/>
            <person name="Goodwin L."/>
            <person name="Pitluck S."/>
            <person name="Ivanova N."/>
            <person name="Mavromatis K."/>
            <person name="Mikhailova N."/>
            <person name="Pati A."/>
            <person name="Chen A."/>
            <person name="Palaniappan K."/>
            <person name="Hauser L."/>
            <person name="Chang Y.J."/>
            <person name="Jeffries C.D."/>
            <person name="Munk C."/>
            <person name="Kiss H."/>
            <person name="Chain P."/>
            <person name="Han C."/>
            <person name="Brettin T."/>
            <person name="Detter J.C."/>
            <person name="Schuler E."/>
            <person name="Goker M."/>
            <person name="Rohde M."/>
            <person name="Bristow J."/>
            <person name="Eisen J.A."/>
            <person name="Markowitz V."/>
            <person name="Hugenholtz P."/>
            <person name="Kyrpides N.C."/>
            <person name="Klenk H.P."/>
        </authorList>
    </citation>
    <scope>NUCLEOTIDE SEQUENCE [LARGE SCALE GENOMIC DNA]</scope>
    <source>
        <strain evidence="3 4">DSM 5692</strain>
    </source>
</reference>
<dbReference type="PANTHER" id="PTHR43630:SF2">
    <property type="entry name" value="GLYCOSYLTRANSFERASE"/>
    <property type="match status" value="1"/>
</dbReference>
<dbReference type="Gene3D" id="3.90.550.10">
    <property type="entry name" value="Spore Coat Polysaccharide Biosynthesis Protein SpsA, Chain A"/>
    <property type="match status" value="1"/>
</dbReference>
<dbReference type="STRING" id="485915.Dret_0412"/>
<dbReference type="Pfam" id="PF00535">
    <property type="entry name" value="Glycos_transf_2"/>
    <property type="match status" value="1"/>
</dbReference>
<dbReference type="InterPro" id="IPR029044">
    <property type="entry name" value="Nucleotide-diphossugar_trans"/>
</dbReference>
<keyword evidence="3" id="KW-0808">Transferase</keyword>
<dbReference type="PANTHER" id="PTHR43630">
    <property type="entry name" value="POLY-BETA-1,6-N-ACETYL-D-GLUCOSAMINE SYNTHASE"/>
    <property type="match status" value="1"/>
</dbReference>
<dbReference type="SUPFAM" id="SSF53448">
    <property type="entry name" value="Nucleotide-diphospho-sugar transferases"/>
    <property type="match status" value="1"/>
</dbReference>
<feature type="domain" description="Glycosyltransferase 2-like" evidence="2">
    <location>
        <begin position="10"/>
        <end position="125"/>
    </location>
</feature>
<dbReference type="CDD" id="cd02511">
    <property type="entry name" value="Beta4Glucosyltransferase"/>
    <property type="match status" value="1"/>
</dbReference>
<dbReference type="HOGENOM" id="CLU_065962_0_0_7"/>
<dbReference type="Proteomes" id="UP000001052">
    <property type="component" value="Chromosome"/>
</dbReference>
<evidence type="ECO:0000313" key="4">
    <source>
        <dbReference type="Proteomes" id="UP000001052"/>
    </source>
</evidence>
<organism evidence="3 4">
    <name type="scientific">Desulfohalobium retbaense (strain ATCC 49708 / DSM 5692 / JCM 16813 / HR100)</name>
    <dbReference type="NCBI Taxonomy" id="485915"/>
    <lineage>
        <taxon>Bacteria</taxon>
        <taxon>Pseudomonadati</taxon>
        <taxon>Thermodesulfobacteriota</taxon>
        <taxon>Desulfovibrionia</taxon>
        <taxon>Desulfovibrionales</taxon>
        <taxon>Desulfohalobiaceae</taxon>
        <taxon>Desulfohalobium</taxon>
    </lineage>
</organism>
<evidence type="ECO:0000256" key="1">
    <source>
        <dbReference type="ARBA" id="ARBA00038494"/>
    </source>
</evidence>
<evidence type="ECO:0000259" key="2">
    <source>
        <dbReference type="Pfam" id="PF00535"/>
    </source>
</evidence>
<gene>
    <name evidence="3" type="ordered locus">Dret_0412</name>
</gene>
<reference evidence="4" key="1">
    <citation type="submission" date="2009-09" db="EMBL/GenBank/DDBJ databases">
        <title>The complete chromosome of Desulfohalobium retbaense DSM 5692.</title>
        <authorList>
            <consortium name="US DOE Joint Genome Institute (JGI-PGF)"/>
            <person name="Lucas S."/>
            <person name="Copeland A."/>
            <person name="Lapidus A."/>
            <person name="Glavina del Rio T."/>
            <person name="Dalin E."/>
            <person name="Tice H."/>
            <person name="Bruce D."/>
            <person name="Goodwin L."/>
            <person name="Pitluck S."/>
            <person name="Kyrpides N."/>
            <person name="Mavromatis K."/>
            <person name="Ivanova N."/>
            <person name="Mikhailova N."/>
            <person name="Munk A.C."/>
            <person name="Brettin T."/>
            <person name="Detter J.C."/>
            <person name="Han C."/>
            <person name="Tapia R."/>
            <person name="Larimer F."/>
            <person name="Land M."/>
            <person name="Hauser L."/>
            <person name="Markowitz V."/>
            <person name="Cheng J.-F."/>
            <person name="Hugenholtz P."/>
            <person name="Woyke T."/>
            <person name="Wu D."/>
            <person name="Spring S."/>
            <person name="Klenk H.-P."/>
            <person name="Eisen J.A."/>
        </authorList>
    </citation>
    <scope>NUCLEOTIDE SEQUENCE [LARGE SCALE GENOMIC DNA]</scope>
    <source>
        <strain evidence="4">DSM 5692</strain>
    </source>
</reference>
<dbReference type="KEGG" id="drt:Dret_0412"/>
<evidence type="ECO:0000313" key="3">
    <source>
        <dbReference type="EMBL" id="ACV67709.1"/>
    </source>
</evidence>
<protein>
    <submittedName>
        <fullName evidence="3">Glycosyl transferase family 2</fullName>
    </submittedName>
</protein>
<comment type="similarity">
    <text evidence="1">Belongs to the glycosyltransferase 2 family. WaaE/KdtX subfamily.</text>
</comment>
<dbReference type="AlphaFoldDB" id="C8X084"/>
<dbReference type="EMBL" id="CP001734">
    <property type="protein sequence ID" value="ACV67709.1"/>
    <property type="molecule type" value="Genomic_DNA"/>
</dbReference>
<proteinExistence type="inferred from homology"/>